<evidence type="ECO:0000313" key="2">
    <source>
        <dbReference type="EMBL" id="GGR01701.1"/>
    </source>
</evidence>
<sequence length="162" mass="17875">MNAPDLPATPPRSVFVYGTLMPGERNAWVAHTAAPPLRAERAQLRGYTLYDLRPEGYPALTENSPATAAQTTVEGWVLHYGEGWEMALPHLDDLEGLHLTPPLYHRQQASAATERGPKMVWVYVYARTDRLLQPGAVVVLSGRWTDTADRELDTGWPGVGEG</sequence>
<dbReference type="InterPro" id="IPR036568">
    <property type="entry name" value="GGCT-like_sf"/>
</dbReference>
<evidence type="ECO:0000259" key="1">
    <source>
        <dbReference type="Pfam" id="PF06094"/>
    </source>
</evidence>
<dbReference type="InterPro" id="IPR009288">
    <property type="entry name" value="AIG2-like_dom"/>
</dbReference>
<dbReference type="RefSeq" id="WP_189088742.1">
    <property type="nucleotide sequence ID" value="NZ_BMQL01000005.1"/>
</dbReference>
<dbReference type="SUPFAM" id="SSF110857">
    <property type="entry name" value="Gamma-glutamyl cyclotransferase-like"/>
    <property type="match status" value="1"/>
</dbReference>
<dbReference type="Proteomes" id="UP000603865">
    <property type="component" value="Unassembled WGS sequence"/>
</dbReference>
<reference evidence="2" key="1">
    <citation type="journal article" date="2014" name="Int. J. Syst. Evol. Microbiol.">
        <title>Complete genome sequence of Corynebacterium casei LMG S-19264T (=DSM 44701T), isolated from a smear-ripened cheese.</title>
        <authorList>
            <consortium name="US DOE Joint Genome Institute (JGI-PGF)"/>
            <person name="Walter F."/>
            <person name="Albersmeier A."/>
            <person name="Kalinowski J."/>
            <person name="Ruckert C."/>
        </authorList>
    </citation>
    <scope>NUCLEOTIDE SEQUENCE</scope>
    <source>
        <strain evidence="2">JCM 31311</strain>
    </source>
</reference>
<reference evidence="2" key="2">
    <citation type="submission" date="2020-09" db="EMBL/GenBank/DDBJ databases">
        <authorList>
            <person name="Sun Q."/>
            <person name="Ohkuma M."/>
        </authorList>
    </citation>
    <scope>NUCLEOTIDE SEQUENCE</scope>
    <source>
        <strain evidence="2">JCM 31311</strain>
    </source>
</reference>
<dbReference type="Pfam" id="PF06094">
    <property type="entry name" value="GGACT"/>
    <property type="match status" value="1"/>
</dbReference>
<evidence type="ECO:0000313" key="3">
    <source>
        <dbReference type="Proteomes" id="UP000603865"/>
    </source>
</evidence>
<proteinExistence type="predicted"/>
<dbReference type="CDD" id="cd06661">
    <property type="entry name" value="GGCT_like"/>
    <property type="match status" value="1"/>
</dbReference>
<accession>A0A918F4X7</accession>
<organism evidence="2 3">
    <name type="scientific">Deinococcus ruber</name>
    <dbReference type="NCBI Taxonomy" id="1848197"/>
    <lineage>
        <taxon>Bacteria</taxon>
        <taxon>Thermotogati</taxon>
        <taxon>Deinococcota</taxon>
        <taxon>Deinococci</taxon>
        <taxon>Deinococcales</taxon>
        <taxon>Deinococcaceae</taxon>
        <taxon>Deinococcus</taxon>
    </lineage>
</organism>
<dbReference type="Gene3D" id="3.10.490.10">
    <property type="entry name" value="Gamma-glutamyl cyclotransferase-like"/>
    <property type="match status" value="1"/>
</dbReference>
<keyword evidence="3" id="KW-1185">Reference proteome</keyword>
<dbReference type="EMBL" id="BMQL01000005">
    <property type="protein sequence ID" value="GGR01701.1"/>
    <property type="molecule type" value="Genomic_DNA"/>
</dbReference>
<feature type="domain" description="Gamma-glutamylcyclotransferase AIG2-like" evidence="1">
    <location>
        <begin position="14"/>
        <end position="145"/>
    </location>
</feature>
<name>A0A918F4X7_9DEIO</name>
<dbReference type="InterPro" id="IPR013024">
    <property type="entry name" value="GGCT-like"/>
</dbReference>
<gene>
    <name evidence="2" type="ORF">GCM10008957_13150</name>
</gene>
<dbReference type="AlphaFoldDB" id="A0A918F4X7"/>
<comment type="caution">
    <text evidence="2">The sequence shown here is derived from an EMBL/GenBank/DDBJ whole genome shotgun (WGS) entry which is preliminary data.</text>
</comment>
<protein>
    <submittedName>
        <fullName evidence="2">Gamma-glutamylcyclotransferase</fullName>
    </submittedName>
</protein>